<gene>
    <name evidence="2" type="ORF">EYF80_039212</name>
</gene>
<protein>
    <submittedName>
        <fullName evidence="2">Uncharacterized protein</fullName>
    </submittedName>
</protein>
<sequence>MRHDNSLCGNQPSSTTWRSPLVETSDKLTDVPERVVFSGRKEDHLPAPRLAAVATEQSQHHQESEGGSRPMETGVTVAMAAELVPQLGQRLASGQAQSHSFLLLQRHEENRDQPQDSRRGARDPEHNPQALKTWTQKAMKPNSSGDLSTSPSNKAWTETLQTDVSVPRRTGHREGSR</sequence>
<feature type="compositionally biased region" description="Basic and acidic residues" evidence="1">
    <location>
        <begin position="105"/>
        <end position="126"/>
    </location>
</feature>
<reference evidence="2 3" key="1">
    <citation type="submission" date="2019-03" db="EMBL/GenBank/DDBJ databases">
        <title>First draft genome of Liparis tanakae, snailfish: a comprehensive survey of snailfish specific genes.</title>
        <authorList>
            <person name="Kim W."/>
            <person name="Song I."/>
            <person name="Jeong J.-H."/>
            <person name="Kim D."/>
            <person name="Kim S."/>
            <person name="Ryu S."/>
            <person name="Song J.Y."/>
            <person name="Lee S.K."/>
        </authorList>
    </citation>
    <scope>NUCLEOTIDE SEQUENCE [LARGE SCALE GENOMIC DNA]</scope>
    <source>
        <tissue evidence="2">Muscle</tissue>
    </source>
</reference>
<dbReference type="Proteomes" id="UP000314294">
    <property type="component" value="Unassembled WGS sequence"/>
</dbReference>
<dbReference type="AlphaFoldDB" id="A0A4Z2GD39"/>
<feature type="compositionally biased region" description="Basic and acidic residues" evidence="1">
    <location>
        <begin position="24"/>
        <end position="46"/>
    </location>
</feature>
<feature type="region of interest" description="Disordered" evidence="1">
    <location>
        <begin position="90"/>
        <end position="177"/>
    </location>
</feature>
<proteinExistence type="predicted"/>
<evidence type="ECO:0000313" key="2">
    <source>
        <dbReference type="EMBL" id="TNN50572.1"/>
    </source>
</evidence>
<evidence type="ECO:0000256" key="1">
    <source>
        <dbReference type="SAM" id="MobiDB-lite"/>
    </source>
</evidence>
<accession>A0A4Z2GD39</accession>
<feature type="region of interest" description="Disordered" evidence="1">
    <location>
        <begin position="1"/>
        <end position="75"/>
    </location>
</feature>
<feature type="compositionally biased region" description="Polar residues" evidence="1">
    <location>
        <begin position="130"/>
        <end position="164"/>
    </location>
</feature>
<organism evidence="2 3">
    <name type="scientific">Liparis tanakae</name>
    <name type="common">Tanaka's snailfish</name>
    <dbReference type="NCBI Taxonomy" id="230148"/>
    <lineage>
        <taxon>Eukaryota</taxon>
        <taxon>Metazoa</taxon>
        <taxon>Chordata</taxon>
        <taxon>Craniata</taxon>
        <taxon>Vertebrata</taxon>
        <taxon>Euteleostomi</taxon>
        <taxon>Actinopterygii</taxon>
        <taxon>Neopterygii</taxon>
        <taxon>Teleostei</taxon>
        <taxon>Neoteleostei</taxon>
        <taxon>Acanthomorphata</taxon>
        <taxon>Eupercaria</taxon>
        <taxon>Perciformes</taxon>
        <taxon>Cottioidei</taxon>
        <taxon>Cottales</taxon>
        <taxon>Liparidae</taxon>
        <taxon>Liparis</taxon>
    </lineage>
</organism>
<comment type="caution">
    <text evidence="2">The sequence shown here is derived from an EMBL/GenBank/DDBJ whole genome shotgun (WGS) entry which is preliminary data.</text>
</comment>
<keyword evidence="3" id="KW-1185">Reference proteome</keyword>
<evidence type="ECO:0000313" key="3">
    <source>
        <dbReference type="Proteomes" id="UP000314294"/>
    </source>
</evidence>
<dbReference type="EMBL" id="SRLO01000612">
    <property type="protein sequence ID" value="TNN50572.1"/>
    <property type="molecule type" value="Genomic_DNA"/>
</dbReference>
<name>A0A4Z2GD39_9TELE</name>
<feature type="compositionally biased region" description="Polar residues" evidence="1">
    <location>
        <begin position="7"/>
        <end position="18"/>
    </location>
</feature>